<keyword evidence="2 3" id="KW-0413">Isomerase</keyword>
<dbReference type="GO" id="GO:0005975">
    <property type="term" value="P:carbohydrate metabolic process"/>
    <property type="evidence" value="ECO:0007669"/>
    <property type="project" value="InterPro"/>
</dbReference>
<dbReference type="EC" id="5.3.1.8" evidence="3"/>
<evidence type="ECO:0000256" key="1">
    <source>
        <dbReference type="ARBA" id="ARBA00008558"/>
    </source>
</evidence>
<dbReference type="InterPro" id="IPR010819">
    <property type="entry name" value="AGE/CE"/>
</dbReference>
<dbReference type="PANTHER" id="PTHR15108">
    <property type="entry name" value="N-ACYLGLUCOSAMINE-2-EPIMERASE"/>
    <property type="match status" value="1"/>
</dbReference>
<comment type="caution">
    <text evidence="3">The sequence shown here is derived from an EMBL/GenBank/DDBJ whole genome shotgun (WGS) entry which is preliminary data.</text>
</comment>
<dbReference type="EMBL" id="JACIDS010000011">
    <property type="protein sequence ID" value="MBB3933880.1"/>
    <property type="molecule type" value="Genomic_DNA"/>
</dbReference>
<sequence>MTVSTKADFLAVRAELTDWLFDKALPLWAGVGTDRVGGGFHEKIARTGDAIEEPRRTRVVGRQLYVFSTAGALGWSGPADELVEHGLAYFSAHCLGDGGRAIAVSKPGGIVVDERFDLYDQAFALFGLATAAAQRADRVALTAMAHGIRTRIAEGWRHPAGGFEESQPRTLPLKANPHMHMFEAALAWMEVDDDPAWRALADEVGALCLGRFRHSATGAILEFYDGDWQPMPGELGRIVEPGHQFEWAWLLIRWGMIADCPEAIDAARRLIEIGEEYGVDAERGVAMNELWDDLTVKDRRARLWPQTERIKAWIALAAIARSETERDAALEKAAIAARGLQKYLAEDVIGSWNERMAEDGTFLDEPAPASSLYHITCAIAEMHRV</sequence>
<gene>
    <name evidence="3" type="ORF">GGR25_004960</name>
</gene>
<dbReference type="Gene3D" id="1.50.10.10">
    <property type="match status" value="1"/>
</dbReference>
<accession>A0A840ATZ0</accession>
<reference evidence="3 4" key="1">
    <citation type="submission" date="2020-08" db="EMBL/GenBank/DDBJ databases">
        <title>Genomic Encyclopedia of Type Strains, Phase IV (KMG-IV): sequencing the most valuable type-strain genomes for metagenomic binning, comparative biology and taxonomic classification.</title>
        <authorList>
            <person name="Goeker M."/>
        </authorList>
    </citation>
    <scope>NUCLEOTIDE SEQUENCE [LARGE SCALE GENOMIC DNA]</scope>
    <source>
        <strain evidence="3 4">DSM 25966</strain>
    </source>
</reference>
<evidence type="ECO:0000313" key="4">
    <source>
        <dbReference type="Proteomes" id="UP000553963"/>
    </source>
</evidence>
<dbReference type="InterPro" id="IPR008928">
    <property type="entry name" value="6-hairpin_glycosidase_sf"/>
</dbReference>
<dbReference type="SUPFAM" id="SSF48208">
    <property type="entry name" value="Six-hairpin glycosidases"/>
    <property type="match status" value="1"/>
</dbReference>
<protein>
    <submittedName>
        <fullName evidence="3">Mannose-6-phosphate isomerase</fullName>
        <ecNumber evidence="3">5.3.1.8</ecNumber>
    </submittedName>
</protein>
<keyword evidence="4" id="KW-1185">Reference proteome</keyword>
<dbReference type="Pfam" id="PF07221">
    <property type="entry name" value="GlcNAc_2-epim"/>
    <property type="match status" value="1"/>
</dbReference>
<evidence type="ECO:0000256" key="2">
    <source>
        <dbReference type="ARBA" id="ARBA00023235"/>
    </source>
</evidence>
<comment type="similarity">
    <text evidence="1">Belongs to the N-acylglucosamine 2-epimerase family.</text>
</comment>
<dbReference type="AlphaFoldDB" id="A0A840ATZ0"/>
<proteinExistence type="inferred from homology"/>
<dbReference type="Proteomes" id="UP000553963">
    <property type="component" value="Unassembled WGS sequence"/>
</dbReference>
<organism evidence="3 4">
    <name type="scientific">Kaistia hirudinis</name>
    <dbReference type="NCBI Taxonomy" id="1293440"/>
    <lineage>
        <taxon>Bacteria</taxon>
        <taxon>Pseudomonadati</taxon>
        <taxon>Pseudomonadota</taxon>
        <taxon>Alphaproteobacteria</taxon>
        <taxon>Hyphomicrobiales</taxon>
        <taxon>Kaistiaceae</taxon>
        <taxon>Kaistia</taxon>
    </lineage>
</organism>
<dbReference type="InterPro" id="IPR012341">
    <property type="entry name" value="6hp_glycosidase-like_sf"/>
</dbReference>
<dbReference type="GO" id="GO:0004476">
    <property type="term" value="F:mannose-6-phosphate isomerase activity"/>
    <property type="evidence" value="ECO:0007669"/>
    <property type="project" value="UniProtKB-EC"/>
</dbReference>
<name>A0A840ATZ0_9HYPH</name>
<dbReference type="RefSeq" id="WP_183401537.1">
    <property type="nucleotide sequence ID" value="NZ_JACIDS010000011.1"/>
</dbReference>
<evidence type="ECO:0000313" key="3">
    <source>
        <dbReference type="EMBL" id="MBB3933880.1"/>
    </source>
</evidence>